<dbReference type="EMBL" id="JADJUC010000017">
    <property type="protein sequence ID" value="MBK8524879.1"/>
    <property type="molecule type" value="Genomic_DNA"/>
</dbReference>
<organism evidence="1 2">
    <name type="scientific">Candidatus Proximibacter danicus</name>
    <dbReference type="NCBI Taxonomy" id="2954365"/>
    <lineage>
        <taxon>Bacteria</taxon>
        <taxon>Pseudomonadati</taxon>
        <taxon>Pseudomonadota</taxon>
        <taxon>Betaproteobacteria</taxon>
        <taxon>Candidatus Proximibacter</taxon>
    </lineage>
</organism>
<accession>A0A9D7PTK2</accession>
<proteinExistence type="predicted"/>
<evidence type="ECO:0000313" key="1">
    <source>
        <dbReference type="EMBL" id="MBK8524879.1"/>
    </source>
</evidence>
<comment type="caution">
    <text evidence="1">The sequence shown here is derived from an EMBL/GenBank/DDBJ whole genome shotgun (WGS) entry which is preliminary data.</text>
</comment>
<protein>
    <submittedName>
        <fullName evidence="1">Uncharacterized protein</fullName>
    </submittedName>
</protein>
<dbReference type="Proteomes" id="UP000886689">
    <property type="component" value="Unassembled WGS sequence"/>
</dbReference>
<evidence type="ECO:0000313" key="2">
    <source>
        <dbReference type="Proteomes" id="UP000886689"/>
    </source>
</evidence>
<name>A0A9D7PTK2_9PROT</name>
<gene>
    <name evidence="1" type="ORF">IPL58_12875</name>
</gene>
<sequence>MSCRGGIDACWQVNTAKFFSLCRAGRSLTFSLLPRPSGRIAFAVRAGTRDVALGNLAAYA</sequence>
<dbReference type="AlphaFoldDB" id="A0A9D7PTK2"/>
<reference evidence="1" key="1">
    <citation type="submission" date="2020-10" db="EMBL/GenBank/DDBJ databases">
        <title>Connecting structure to function with the recovery of over 1000 high-quality activated sludge metagenome-assembled genomes encoding full-length rRNA genes using long-read sequencing.</title>
        <authorList>
            <person name="Singleton C.M."/>
            <person name="Petriglieri F."/>
            <person name="Kristensen J.M."/>
            <person name="Kirkegaard R.H."/>
            <person name="Michaelsen T.Y."/>
            <person name="Andersen M.H."/>
            <person name="Karst S.M."/>
            <person name="Dueholm M.S."/>
            <person name="Nielsen P.H."/>
            <person name="Albertsen M."/>
        </authorList>
    </citation>
    <scope>NUCLEOTIDE SEQUENCE</scope>
    <source>
        <strain evidence="1">Hirt_18-Q3-R61-65_BATAC.395</strain>
    </source>
</reference>